<dbReference type="Pfam" id="PF13855">
    <property type="entry name" value="LRR_8"/>
    <property type="match status" value="1"/>
</dbReference>
<feature type="disulfide bond" evidence="17">
    <location>
        <begin position="428"/>
        <end position="450"/>
    </location>
</feature>
<dbReference type="InterPro" id="IPR000157">
    <property type="entry name" value="TIR_dom"/>
</dbReference>
<evidence type="ECO:0000313" key="22">
    <source>
        <dbReference type="Proteomes" id="UP000694580"/>
    </source>
</evidence>
<dbReference type="PROSITE" id="PS51450">
    <property type="entry name" value="LRR"/>
    <property type="match status" value="5"/>
</dbReference>
<dbReference type="Gene3D" id="3.40.50.10140">
    <property type="entry name" value="Toll/interleukin-1 receptor homology (TIR) domain"/>
    <property type="match status" value="1"/>
</dbReference>
<evidence type="ECO:0000256" key="5">
    <source>
        <dbReference type="ARBA" id="ARBA00022692"/>
    </source>
</evidence>
<dbReference type="PROSITE" id="PS50104">
    <property type="entry name" value="TIR"/>
    <property type="match status" value="1"/>
</dbReference>
<dbReference type="GO" id="GO:0043235">
    <property type="term" value="C:receptor complex"/>
    <property type="evidence" value="ECO:0007669"/>
    <property type="project" value="TreeGrafter"/>
</dbReference>
<dbReference type="PANTHER" id="PTHR24365:SF17">
    <property type="entry name" value="TOLL-LIKE RECEPTOR 2"/>
    <property type="match status" value="1"/>
</dbReference>
<feature type="disulfide bond" evidence="17">
    <location>
        <begin position="25"/>
        <end position="31"/>
    </location>
</feature>
<evidence type="ECO:0000256" key="4">
    <source>
        <dbReference type="ARBA" id="ARBA00022614"/>
    </source>
</evidence>
<proteinExistence type="inferred from homology"/>
<dbReference type="PRINTS" id="PR00019">
    <property type="entry name" value="LEURICHRPT"/>
</dbReference>
<keyword evidence="14" id="KW-0325">Glycoprotein</keyword>
<evidence type="ECO:0000256" key="12">
    <source>
        <dbReference type="ARBA" id="ARBA00023157"/>
    </source>
</evidence>
<dbReference type="RefSeq" id="XP_028840040.1">
    <property type="nucleotide sequence ID" value="XM_028984207.1"/>
</dbReference>
<dbReference type="SUPFAM" id="SSF52200">
    <property type="entry name" value="Toll/Interleukin receptor TIR domain"/>
    <property type="match status" value="1"/>
</dbReference>
<feature type="transmembrane region" description="Helical" evidence="18">
    <location>
        <begin position="595"/>
        <end position="614"/>
    </location>
</feature>
<evidence type="ECO:0000256" key="9">
    <source>
        <dbReference type="ARBA" id="ARBA00022989"/>
    </source>
</evidence>
<evidence type="ECO:0000256" key="16">
    <source>
        <dbReference type="PIRNR" id="PIRNR037595"/>
    </source>
</evidence>
<evidence type="ECO:0000256" key="10">
    <source>
        <dbReference type="ARBA" id="ARBA00023027"/>
    </source>
</evidence>
<evidence type="ECO:0000256" key="11">
    <source>
        <dbReference type="ARBA" id="ARBA00023136"/>
    </source>
</evidence>
<reference evidence="21 22" key="1">
    <citation type="submission" date="2020-06" db="EMBL/GenBank/DDBJ databases">
        <authorList>
            <consortium name="Wellcome Sanger Institute Data Sharing"/>
        </authorList>
    </citation>
    <scope>NUCLEOTIDE SEQUENCE [LARGE SCALE GENOMIC DNA]</scope>
</reference>
<dbReference type="Proteomes" id="UP000694580">
    <property type="component" value="Chromosome 1"/>
</dbReference>
<evidence type="ECO:0000256" key="13">
    <source>
        <dbReference type="ARBA" id="ARBA00023170"/>
    </source>
</evidence>
<dbReference type="PANTHER" id="PTHR24365">
    <property type="entry name" value="TOLL-LIKE RECEPTOR"/>
    <property type="match status" value="1"/>
</dbReference>
<feature type="disulfide bond" evidence="17">
    <location>
        <begin position="347"/>
        <end position="376"/>
    </location>
</feature>
<sequence>MTLQIVIVMWVFWGQSSVVTNACDCNENLVCDCSSQDLLHVPRVPNNVLVLNLSSNHIQVLTEGDLRDYRTIKILSIQRNKLQTISSIAFKSQLQLEALDLSFNQLSNLSHLWFEPLCSLSYLNILGNQYITLGPVSLFQSLGNLRILQLGNPFLQEVRKTDLQGLDHLSELVFVATNLYTYEEGSFDTAHPLSSVTLTLYWPFLRNATLVSQILKDVSHPETTLVISDTLLRDNCSVQPFLEVNRAGVKRLVLRNTSSSDEAVVCLLEALDHAPLSYLALEDSAFIGGGWWQKAKWTNHSALDSVYIRHIQILSFYLFSSLQQLDFLLKYLRDVSLINTMVFVMPCNTSRLMPRLEYLDLSQNLLSDMTIRESLCNGDGSMRKLRVLNVSRNSIKSLGLMSQLVSKLYNLSALDLSYNTLINMPESCNWPARLTFLNLSSVKLRTVTACLPRSLEILDLSNNDLTVFQQELAHLKELLLSGNKFMILPIGAFFPSLQGLYIQKNMITMFGSNDLKAYRHLQFLEAGQNRFLCSCDFVPFLQNKIEHMVNLTDGYSSYVCDSPFALRGTAVMKAHLSLFECHRILITSALCSGTLILLFVLVILCSQLHVLWYLRMTWAWLRAKRKPLVGKSADILYDAFVSYSEHDAEWVENLLVSELEGADPHFSLCLHKRNFLPGRWIVDNIIDCIEKSHRTLFVLSDHFVSSEWCRYELDFSHFRLVDEGNDSAVLILLEPIEKETIPKRFCKLRKIMNSRTYLEWPDEEEKRVEFWNNLKVALRREDAVQ</sequence>
<evidence type="ECO:0000256" key="8">
    <source>
        <dbReference type="ARBA" id="ARBA00022859"/>
    </source>
</evidence>
<feature type="domain" description="TIR" evidence="20">
    <location>
        <begin position="635"/>
        <end position="778"/>
    </location>
</feature>
<evidence type="ECO:0000256" key="3">
    <source>
        <dbReference type="ARBA" id="ARBA00022588"/>
    </source>
</evidence>
<evidence type="ECO:0000256" key="15">
    <source>
        <dbReference type="ARBA" id="ARBA00023198"/>
    </source>
</evidence>
<reference evidence="21" key="2">
    <citation type="submission" date="2025-08" db="UniProtKB">
        <authorList>
            <consortium name="Ensembl"/>
        </authorList>
    </citation>
    <scope>IDENTIFICATION</scope>
</reference>
<evidence type="ECO:0000313" key="21">
    <source>
        <dbReference type="Ensembl" id="ENSDCDP00010037090.1"/>
    </source>
</evidence>
<dbReference type="InterPro" id="IPR032675">
    <property type="entry name" value="LRR_dom_sf"/>
</dbReference>
<keyword evidence="15 16" id="KW-0395">Inflammatory response</keyword>
<feature type="chain" id="PRO_5044276104" description="Toll-like receptor 2" evidence="19">
    <location>
        <begin position="23"/>
        <end position="785"/>
    </location>
</feature>
<dbReference type="PIRSF" id="PIRSF037595">
    <property type="entry name" value="Toll-like_receptor"/>
    <property type="match status" value="1"/>
</dbReference>
<dbReference type="GO" id="GO:0004888">
    <property type="term" value="F:transmembrane signaling receptor activity"/>
    <property type="evidence" value="ECO:0007669"/>
    <property type="project" value="InterPro"/>
</dbReference>
<evidence type="ECO:0000256" key="7">
    <source>
        <dbReference type="ARBA" id="ARBA00022737"/>
    </source>
</evidence>
<dbReference type="InterPro" id="IPR017241">
    <property type="entry name" value="Toll-like_receptor"/>
</dbReference>
<dbReference type="SMART" id="SM00255">
    <property type="entry name" value="TIR"/>
    <property type="match status" value="1"/>
</dbReference>
<keyword evidence="8 16" id="KW-0391">Immunity</keyword>
<comment type="subcellular location">
    <subcellularLocation>
        <location evidence="1">Membrane</location>
        <topology evidence="1">Single-pass type I membrane protein</topology>
    </subcellularLocation>
</comment>
<protein>
    <recommendedName>
        <fullName evidence="16">Toll-like receptor 2</fullName>
    </recommendedName>
</protein>
<evidence type="ECO:0000259" key="20">
    <source>
        <dbReference type="PROSITE" id="PS50104"/>
    </source>
</evidence>
<evidence type="ECO:0000256" key="2">
    <source>
        <dbReference type="ARBA" id="ARBA00009634"/>
    </source>
</evidence>
<keyword evidence="4" id="KW-0433">Leucine-rich repeat</keyword>
<feature type="signal peptide" evidence="19">
    <location>
        <begin position="1"/>
        <end position="22"/>
    </location>
</feature>
<organism evidence="21 22">
    <name type="scientific">Denticeps clupeoides</name>
    <name type="common">denticle herring</name>
    <dbReference type="NCBI Taxonomy" id="299321"/>
    <lineage>
        <taxon>Eukaryota</taxon>
        <taxon>Metazoa</taxon>
        <taxon>Chordata</taxon>
        <taxon>Craniata</taxon>
        <taxon>Vertebrata</taxon>
        <taxon>Euteleostomi</taxon>
        <taxon>Actinopterygii</taxon>
        <taxon>Neopterygii</taxon>
        <taxon>Teleostei</taxon>
        <taxon>Clupei</taxon>
        <taxon>Clupeiformes</taxon>
        <taxon>Denticipitoidei</taxon>
        <taxon>Denticipitidae</taxon>
        <taxon>Denticeps</taxon>
    </lineage>
</organism>
<evidence type="ECO:0000256" key="19">
    <source>
        <dbReference type="SAM" id="SignalP"/>
    </source>
</evidence>
<dbReference type="InterPro" id="IPR001611">
    <property type="entry name" value="Leu-rich_rpt"/>
</dbReference>
<comment type="similarity">
    <text evidence="2 16">Belongs to the Toll-like receptor family.</text>
</comment>
<dbReference type="SMART" id="SM00369">
    <property type="entry name" value="LRR_TYP"/>
    <property type="match status" value="7"/>
</dbReference>
<dbReference type="GO" id="GO:0002224">
    <property type="term" value="P:toll-like receptor signaling pathway"/>
    <property type="evidence" value="ECO:0007669"/>
    <property type="project" value="UniProtKB-UniRule"/>
</dbReference>
<evidence type="ECO:0000256" key="14">
    <source>
        <dbReference type="ARBA" id="ARBA00023180"/>
    </source>
</evidence>
<evidence type="ECO:0000256" key="18">
    <source>
        <dbReference type="SAM" id="Phobius"/>
    </source>
</evidence>
<dbReference type="GeneTree" id="ENSGT00940000156323"/>
<keyword evidence="9 18" id="KW-1133">Transmembrane helix</keyword>
<gene>
    <name evidence="21" type="primary">TLR2</name>
</gene>
<keyword evidence="10" id="KW-0520">NAD</keyword>
<dbReference type="GeneID" id="114792772"/>
<keyword evidence="13 16" id="KW-0675">Receptor</keyword>
<keyword evidence="11 18" id="KW-0472">Membrane</keyword>
<dbReference type="SMART" id="SM00082">
    <property type="entry name" value="LRRCT"/>
    <property type="match status" value="1"/>
</dbReference>
<keyword evidence="22" id="KW-1185">Reference proteome</keyword>
<keyword evidence="7" id="KW-0677">Repeat</keyword>
<dbReference type="InterPro" id="IPR003591">
    <property type="entry name" value="Leu-rich_rpt_typical-subtyp"/>
</dbReference>
<dbReference type="GO" id="GO:0042497">
    <property type="term" value="F:triacyl lipopeptide binding"/>
    <property type="evidence" value="ECO:0007669"/>
    <property type="project" value="TreeGrafter"/>
</dbReference>
<keyword evidence="5 18" id="KW-0812">Transmembrane</keyword>
<dbReference type="AlphaFoldDB" id="A0AAY4CV11"/>
<evidence type="ECO:0000256" key="1">
    <source>
        <dbReference type="ARBA" id="ARBA00004479"/>
    </source>
</evidence>
<dbReference type="SUPFAM" id="SSF52058">
    <property type="entry name" value="L domain-like"/>
    <property type="match status" value="2"/>
</dbReference>
<dbReference type="Pfam" id="PF01582">
    <property type="entry name" value="TIR"/>
    <property type="match status" value="1"/>
</dbReference>
<dbReference type="InterPro" id="IPR035897">
    <property type="entry name" value="Toll_tir_struct_dom_sf"/>
</dbReference>
<dbReference type="GO" id="GO:0006954">
    <property type="term" value="P:inflammatory response"/>
    <property type="evidence" value="ECO:0007669"/>
    <property type="project" value="UniProtKB-UniRule"/>
</dbReference>
<dbReference type="InterPro" id="IPR000483">
    <property type="entry name" value="Cys-rich_flank_reg_C"/>
</dbReference>
<dbReference type="Ensembl" id="ENSDCDT00010046597.1">
    <property type="protein sequence ID" value="ENSDCDP00010037090.1"/>
    <property type="gene ID" value="ENSDCDG00010024200.1"/>
</dbReference>
<name>A0AAY4CV11_9TELE</name>
<evidence type="ECO:0000256" key="6">
    <source>
        <dbReference type="ARBA" id="ARBA00022729"/>
    </source>
</evidence>
<comment type="function">
    <text evidence="16">Cooperates with LY96 to mediate the innate immune response to bacterial lipoproteins and other microbial cell wall components. Cooperates with TLR1 or TLR6 to mediate the innate immune response to bacterial lipoproteins or lipopeptides. Acts via MYD88 and TRAF6, leading to NF-kappa-B activation, cytokine secretion and the inflammatory response.</text>
</comment>
<evidence type="ECO:0000256" key="17">
    <source>
        <dbReference type="PIRSR" id="PIRSR037595-2"/>
    </source>
</evidence>
<accession>A0AAY4CV11</accession>
<keyword evidence="3 16" id="KW-0399">Innate immunity</keyword>
<dbReference type="GO" id="GO:0045087">
    <property type="term" value="P:innate immune response"/>
    <property type="evidence" value="ECO:0007669"/>
    <property type="project" value="UniProtKB-UniRule"/>
</dbReference>
<dbReference type="PRINTS" id="PR01537">
    <property type="entry name" value="INTRLKN1R1F"/>
</dbReference>
<dbReference type="GO" id="GO:0005886">
    <property type="term" value="C:plasma membrane"/>
    <property type="evidence" value="ECO:0007669"/>
    <property type="project" value="TreeGrafter"/>
</dbReference>
<dbReference type="Gene3D" id="3.80.10.10">
    <property type="entry name" value="Ribonuclease Inhibitor"/>
    <property type="match status" value="1"/>
</dbReference>
<keyword evidence="12 17" id="KW-1015">Disulfide bond</keyword>
<dbReference type="FunFam" id="3.40.50.10140:FF:000001">
    <property type="entry name" value="Toll-like receptor 2"/>
    <property type="match status" value="1"/>
</dbReference>
<reference evidence="21" key="3">
    <citation type="submission" date="2025-09" db="UniProtKB">
        <authorList>
            <consortium name="Ensembl"/>
        </authorList>
    </citation>
    <scope>IDENTIFICATION</scope>
</reference>
<keyword evidence="6 19" id="KW-0732">Signal</keyword>